<accession>A0A7H1B0C8</accession>
<dbReference type="SUPFAM" id="SSF160424">
    <property type="entry name" value="BH3703-like"/>
    <property type="match status" value="1"/>
</dbReference>
<keyword evidence="3" id="KW-1185">Reference proteome</keyword>
<gene>
    <name evidence="2" type="ORF">IAG42_00170</name>
</gene>
<dbReference type="InterPro" id="IPR036170">
    <property type="entry name" value="YezG-like_sf"/>
</dbReference>
<organism evidence="2 3">
    <name type="scientific">Streptomyces xanthii</name>
    <dbReference type="NCBI Taxonomy" id="2768069"/>
    <lineage>
        <taxon>Bacteria</taxon>
        <taxon>Bacillati</taxon>
        <taxon>Actinomycetota</taxon>
        <taxon>Actinomycetes</taxon>
        <taxon>Kitasatosporales</taxon>
        <taxon>Streptomycetaceae</taxon>
        <taxon>Streptomyces</taxon>
    </lineage>
</organism>
<dbReference type="AlphaFoldDB" id="A0A7H1B0C8"/>
<dbReference type="Proteomes" id="UP000516428">
    <property type="component" value="Chromosome"/>
</dbReference>
<evidence type="ECO:0000313" key="3">
    <source>
        <dbReference type="Proteomes" id="UP000516428"/>
    </source>
</evidence>
<dbReference type="RefSeq" id="WP_188334938.1">
    <property type="nucleotide sequence ID" value="NZ_CP061281.1"/>
</dbReference>
<proteinExistence type="predicted"/>
<name>A0A7H1B0C8_9ACTN</name>
<evidence type="ECO:0000256" key="1">
    <source>
        <dbReference type="SAM" id="MobiDB-lite"/>
    </source>
</evidence>
<evidence type="ECO:0000313" key="2">
    <source>
        <dbReference type="EMBL" id="QNS02183.1"/>
    </source>
</evidence>
<feature type="region of interest" description="Disordered" evidence="1">
    <location>
        <begin position="384"/>
        <end position="420"/>
    </location>
</feature>
<protein>
    <submittedName>
        <fullName evidence="2">Uncharacterized protein</fullName>
    </submittedName>
</protein>
<reference evidence="2 3" key="1">
    <citation type="submission" date="2020-09" db="EMBL/GenBank/DDBJ databases">
        <title>A novel species.</title>
        <authorList>
            <person name="Gao J."/>
        </authorList>
    </citation>
    <scope>NUCLEOTIDE SEQUENCE [LARGE SCALE GENOMIC DNA]</scope>
    <source>
        <strain evidence="2 3">CRXT-Y-14</strain>
    </source>
</reference>
<feature type="compositionally biased region" description="Pro residues" evidence="1">
    <location>
        <begin position="403"/>
        <end position="413"/>
    </location>
</feature>
<dbReference type="KEGG" id="sxn:IAG42_00170"/>
<dbReference type="EMBL" id="CP061281">
    <property type="protein sequence ID" value="QNS02183.1"/>
    <property type="molecule type" value="Genomic_DNA"/>
</dbReference>
<sequence>MPRYVLAAMGVYGREVAREERPAAPSLTMVAAYGDLHGCDYVTVSEGEAVGLYARDLGGTWDAVSPGTDAVTADEMRLWFELTHHYPGPDGADPNHPLGRAPQPGAVGRIDERRAITLVQEHIATGGLDYPVQGLAADRFAAGWSVYAPVDVDDSDPMAFLDMPVGRSVFMVGDTGRIKEVTSAIPPGQAHALFTAEEAFVRRPPAEEAFMNDLKAEFERLDARSGQPGAITDFTVVGTPPEEMTTARVTALTDEIARQLALCGPQQWERMVAVFSCAVSAETADLCFWQHEQPLEARVPEQIAVLVRRQRHLAAAMPAGPWLRLMISVTKGPGGQAQVSTQYDYGDERLPEGQLLAPTHYRNDLAAYPRAGVPAWLRAYAGANGRRTASPSTTSPSTTSPRTAPPRSAPPRPEAPERPFVDSLVGWTTHVVADSQRITYGRDSLAWEEIEWVRYPVSRTKHLGFLIPSTYTNTYTYGVGRYGDSPASLGNLTWSKGGKRAEAPEGWLALVEFAQRVLEPRLLAERLDLIRRGGSFTIGEMRVHRDGLTLRGVMDAAWGSLADIEVGNGLVSIHERGRQQPVRVSLGSANAVLLPRIVAAMAG</sequence>
<feature type="compositionally biased region" description="Low complexity" evidence="1">
    <location>
        <begin position="386"/>
        <end position="402"/>
    </location>
</feature>